<name>A0B9R4_METTP</name>
<dbReference type="Gene3D" id="1.10.275.40">
    <property type="match status" value="1"/>
</dbReference>
<dbReference type="Gene3D" id="3.40.50.300">
    <property type="entry name" value="P-loop containing nucleotide triphosphate hydrolases"/>
    <property type="match status" value="2"/>
</dbReference>
<dbReference type="SMART" id="SM00491">
    <property type="entry name" value="HELICc2"/>
    <property type="match status" value="1"/>
</dbReference>
<evidence type="ECO:0000256" key="1">
    <source>
        <dbReference type="ARBA" id="ARBA00022485"/>
    </source>
</evidence>
<gene>
    <name evidence="14" type="ordered locus">Mthe_1672</name>
</gene>
<reference evidence="14 15" key="1">
    <citation type="submission" date="2006-10" db="EMBL/GenBank/DDBJ databases">
        <title>Complete sequence of Methanosaeta thermophila PT.</title>
        <authorList>
            <consortium name="US DOE Joint Genome Institute"/>
            <person name="Copeland A."/>
            <person name="Lucas S."/>
            <person name="Lapidus A."/>
            <person name="Barry K."/>
            <person name="Detter J.C."/>
            <person name="Glavina del Rio T."/>
            <person name="Hammon N."/>
            <person name="Israni S."/>
            <person name="Pitluck S."/>
            <person name="Chain P."/>
            <person name="Malfatti S."/>
            <person name="Shin M."/>
            <person name="Vergez L."/>
            <person name="Schmutz J."/>
            <person name="Larimer F."/>
            <person name="Land M."/>
            <person name="Hauser L."/>
            <person name="Kyrpides N."/>
            <person name="Kim E."/>
            <person name="Smith K.S."/>
            <person name="Ingram-Smith C."/>
            <person name="Richardson P."/>
        </authorList>
    </citation>
    <scope>NUCLEOTIDE SEQUENCE [LARGE SCALE GENOMIC DNA]</scope>
    <source>
        <strain evidence="15">DSM 6194 / JCM 14653 / NBRC 101360 / PT</strain>
    </source>
</reference>
<evidence type="ECO:0000256" key="5">
    <source>
        <dbReference type="ARBA" id="ARBA00022801"/>
    </source>
</evidence>
<dbReference type="EMBL" id="CP000477">
    <property type="protein sequence ID" value="ABK15438.1"/>
    <property type="molecule type" value="Genomic_DNA"/>
</dbReference>
<dbReference type="InterPro" id="IPR045028">
    <property type="entry name" value="DinG/Rad3-like"/>
</dbReference>
<dbReference type="InterPro" id="IPR027417">
    <property type="entry name" value="P-loop_NTPase"/>
</dbReference>
<evidence type="ECO:0000256" key="3">
    <source>
        <dbReference type="ARBA" id="ARBA00022741"/>
    </source>
</evidence>
<keyword evidence="11" id="KW-0234">DNA repair</keyword>
<dbReference type="GO" id="GO:0046872">
    <property type="term" value="F:metal ion binding"/>
    <property type="evidence" value="ECO:0007669"/>
    <property type="project" value="UniProtKB-KW"/>
</dbReference>
<dbReference type="Proteomes" id="UP000000674">
    <property type="component" value="Chromosome"/>
</dbReference>
<dbReference type="GO" id="GO:0003677">
    <property type="term" value="F:DNA binding"/>
    <property type="evidence" value="ECO:0007669"/>
    <property type="project" value="UniProtKB-KW"/>
</dbReference>
<dbReference type="KEGG" id="mtp:Mthe_1672"/>
<dbReference type="GO" id="GO:0051539">
    <property type="term" value="F:4 iron, 4 sulfur cluster binding"/>
    <property type="evidence" value="ECO:0007669"/>
    <property type="project" value="UniProtKB-KW"/>
</dbReference>
<evidence type="ECO:0000256" key="6">
    <source>
        <dbReference type="ARBA" id="ARBA00022806"/>
    </source>
</evidence>
<keyword evidence="7" id="KW-0067">ATP-binding</keyword>
<evidence type="ECO:0000259" key="13">
    <source>
        <dbReference type="PROSITE" id="PS51193"/>
    </source>
</evidence>
<evidence type="ECO:0000256" key="10">
    <source>
        <dbReference type="ARBA" id="ARBA00023125"/>
    </source>
</evidence>
<sequence>MCGHSRSRACAAESCSQAFISKKIHSEAVYLDYIPYPSLRPHQDEMLDAVYDVVSTGGHGVLMIDAPTGSGKTSCISAALAAAPGKIVVAVRTVSQIGVYLDEINRIWSNTRHRPTVSYLIGKQKACLLASEIWGESIYYACMRLREGSKNYMASRLERGHNDIYDPSRDEIPDEPPGERTVCPHYLRSKEAFEINGKVYFRSSSAAVDAAERMSRRIVPVDALEKICGGVCPYEVMSLHAKSSDVIILNYHHLFSPDFQDAIIQWLGLEADRMTVIVDEAHNLGDSVREMNTRVLTPRILELAEREINRFEKALGQAKLGEEHHDWRREGLSTARLLIPRIRRFIAAKEARSKDGEMLLDGELFRQYVYDGIDDIDLALSYLSDVAVAIAEMKLAESDHETLYGDIQPSLATMVMFLREVEEAEHDSSYQRKIVTASSGERRWTRLEVTKIDPAPVIRRVVDNVNATLMLSGTLSPIDAYELYCLGEQGRARKISLPNPFPQSNRLIIAAERATTQLSARENPDNRNLISGYISALIEEVPGNVAVFFTSYPMMASYRDACARFARGAGKKVFTEPRSAEDVPQILEEFFRAGRSAGAVLLGVSGGKLAEGIDYKGEALNGVAVVGLPLSVFDEIQKEVISYYTHKYGKKRGTLIAYTLPAINRGLQAAGRVIRAESERGVILLCDSRFASMGLGGVRMYLPEWVQREMVLADPERCRLLIRDKLREWGEFSARSENI</sequence>
<keyword evidence="12" id="KW-0413">Isomerase</keyword>
<evidence type="ECO:0000256" key="4">
    <source>
        <dbReference type="ARBA" id="ARBA00022763"/>
    </source>
</evidence>
<keyword evidence="10" id="KW-0238">DNA-binding</keyword>
<evidence type="ECO:0000313" key="15">
    <source>
        <dbReference type="Proteomes" id="UP000000674"/>
    </source>
</evidence>
<dbReference type="AlphaFoldDB" id="A0B9R4"/>
<dbReference type="Pfam" id="PF13307">
    <property type="entry name" value="Helicase_C_2"/>
    <property type="match status" value="1"/>
</dbReference>
<dbReference type="Gene3D" id="1.10.30.20">
    <property type="entry name" value="Bacterial XPD DNA helicase, FeS cluster domain"/>
    <property type="match status" value="1"/>
</dbReference>
<dbReference type="GO" id="GO:0006281">
    <property type="term" value="P:DNA repair"/>
    <property type="evidence" value="ECO:0007669"/>
    <property type="project" value="UniProtKB-KW"/>
</dbReference>
<dbReference type="PANTHER" id="PTHR11472:SF34">
    <property type="entry name" value="REGULATOR OF TELOMERE ELONGATION HELICASE 1"/>
    <property type="match status" value="1"/>
</dbReference>
<keyword evidence="1" id="KW-0004">4Fe-4S</keyword>
<dbReference type="GO" id="GO:0005524">
    <property type="term" value="F:ATP binding"/>
    <property type="evidence" value="ECO:0007669"/>
    <property type="project" value="UniProtKB-KW"/>
</dbReference>
<proteinExistence type="predicted"/>
<dbReference type="GO" id="GO:0003678">
    <property type="term" value="F:DNA helicase activity"/>
    <property type="evidence" value="ECO:0007669"/>
    <property type="project" value="InterPro"/>
</dbReference>
<dbReference type="STRING" id="349307.Mthe_1672"/>
<dbReference type="InterPro" id="IPR006554">
    <property type="entry name" value="Helicase-like_DEXD_c2"/>
</dbReference>
<evidence type="ECO:0000313" key="14">
    <source>
        <dbReference type="EMBL" id="ABK15438.1"/>
    </source>
</evidence>
<dbReference type="PANTHER" id="PTHR11472">
    <property type="entry name" value="DNA REPAIR DEAD HELICASE RAD3/XP-D SUBFAMILY MEMBER"/>
    <property type="match status" value="1"/>
</dbReference>
<dbReference type="InterPro" id="IPR042493">
    <property type="entry name" value="XPD_DNA_FeS"/>
</dbReference>
<keyword evidence="4" id="KW-0227">DNA damage</keyword>
<evidence type="ECO:0000256" key="2">
    <source>
        <dbReference type="ARBA" id="ARBA00022723"/>
    </source>
</evidence>
<dbReference type="SMART" id="SM00488">
    <property type="entry name" value="DEXDc2"/>
    <property type="match status" value="1"/>
</dbReference>
<evidence type="ECO:0000256" key="9">
    <source>
        <dbReference type="ARBA" id="ARBA00023014"/>
    </source>
</evidence>
<keyword evidence="9" id="KW-0411">Iron-sulfur</keyword>
<evidence type="ECO:0000256" key="11">
    <source>
        <dbReference type="ARBA" id="ARBA00023204"/>
    </source>
</evidence>
<dbReference type="SUPFAM" id="SSF52540">
    <property type="entry name" value="P-loop containing nucleoside triphosphate hydrolases"/>
    <property type="match status" value="1"/>
</dbReference>
<dbReference type="InterPro" id="IPR006555">
    <property type="entry name" value="ATP-dep_Helicase_C"/>
</dbReference>
<dbReference type="InterPro" id="IPR010614">
    <property type="entry name" value="RAD3-like_helicase_DEAD"/>
</dbReference>
<dbReference type="PROSITE" id="PS51193">
    <property type="entry name" value="HELICASE_ATP_BIND_2"/>
    <property type="match status" value="1"/>
</dbReference>
<feature type="domain" description="Helicase ATP-binding" evidence="13">
    <location>
        <begin position="29"/>
        <end position="332"/>
    </location>
</feature>
<keyword evidence="6 14" id="KW-0347">Helicase</keyword>
<keyword evidence="2" id="KW-0479">Metal-binding</keyword>
<keyword evidence="5" id="KW-0378">Hydrolase</keyword>
<evidence type="ECO:0000256" key="12">
    <source>
        <dbReference type="ARBA" id="ARBA00023235"/>
    </source>
</evidence>
<keyword evidence="15" id="KW-1185">Reference proteome</keyword>
<dbReference type="InterPro" id="IPR014013">
    <property type="entry name" value="Helic_SF1/SF2_ATP-bd_DinG/Rad3"/>
</dbReference>
<protein>
    <submittedName>
        <fullName evidence="14">Helicase c2</fullName>
    </submittedName>
</protein>
<evidence type="ECO:0000256" key="8">
    <source>
        <dbReference type="ARBA" id="ARBA00023004"/>
    </source>
</evidence>
<organism evidence="14 15">
    <name type="scientific">Methanothrix thermoacetophila (strain DSM 6194 / JCM 14653 / NBRC 101360 / PT)</name>
    <name type="common">Methanosaeta thermophila</name>
    <dbReference type="NCBI Taxonomy" id="349307"/>
    <lineage>
        <taxon>Archaea</taxon>
        <taxon>Methanobacteriati</taxon>
        <taxon>Methanobacteriota</taxon>
        <taxon>Stenosarchaea group</taxon>
        <taxon>Methanomicrobia</taxon>
        <taxon>Methanotrichales</taxon>
        <taxon>Methanotrichaceae</taxon>
        <taxon>Methanothrix</taxon>
    </lineage>
</organism>
<dbReference type="HOGENOM" id="CLU_006515_9_0_2"/>
<keyword evidence="3" id="KW-0547">Nucleotide-binding</keyword>
<dbReference type="GO" id="GO:0016818">
    <property type="term" value="F:hydrolase activity, acting on acid anhydrides, in phosphorus-containing anhydrides"/>
    <property type="evidence" value="ECO:0007669"/>
    <property type="project" value="InterPro"/>
</dbReference>
<evidence type="ECO:0000256" key="7">
    <source>
        <dbReference type="ARBA" id="ARBA00022840"/>
    </source>
</evidence>
<accession>A0B9R4</accession>
<dbReference type="Pfam" id="PF06733">
    <property type="entry name" value="DEAD_2"/>
    <property type="match status" value="1"/>
</dbReference>
<keyword evidence="8" id="KW-0408">Iron</keyword>